<evidence type="ECO:0000259" key="4">
    <source>
        <dbReference type="PROSITE" id="PS50137"/>
    </source>
</evidence>
<organism evidence="5 6">
    <name type="scientific">Thalictrum thalictroides</name>
    <name type="common">Rue-anemone</name>
    <name type="synonym">Anemone thalictroides</name>
    <dbReference type="NCBI Taxonomy" id="46969"/>
    <lineage>
        <taxon>Eukaryota</taxon>
        <taxon>Viridiplantae</taxon>
        <taxon>Streptophyta</taxon>
        <taxon>Embryophyta</taxon>
        <taxon>Tracheophyta</taxon>
        <taxon>Spermatophyta</taxon>
        <taxon>Magnoliopsida</taxon>
        <taxon>Ranunculales</taxon>
        <taxon>Ranunculaceae</taxon>
        <taxon>Thalictroideae</taxon>
        <taxon>Thalictrum</taxon>
    </lineage>
</organism>
<dbReference type="PANTHER" id="PTHR46031:SF16">
    <property type="entry name" value="DOUBLE-STRANDED RNA-BINDING PROTEIN 4"/>
    <property type="match status" value="1"/>
</dbReference>
<dbReference type="OrthoDB" id="5274873at2759"/>
<dbReference type="SUPFAM" id="SSF54768">
    <property type="entry name" value="dsRNA-binding domain-like"/>
    <property type="match status" value="3"/>
</dbReference>
<protein>
    <submittedName>
        <fullName evidence="5">Double-stranded rna-binding protein</fullName>
    </submittedName>
</protein>
<evidence type="ECO:0000256" key="1">
    <source>
        <dbReference type="ARBA" id="ARBA00022737"/>
    </source>
</evidence>
<comment type="caution">
    <text evidence="5">The sequence shown here is derived from an EMBL/GenBank/DDBJ whole genome shotgun (WGS) entry which is preliminary data.</text>
</comment>
<dbReference type="Pfam" id="PF00035">
    <property type="entry name" value="dsrm"/>
    <property type="match status" value="3"/>
</dbReference>
<feature type="domain" description="DRBM" evidence="4">
    <location>
        <begin position="214"/>
        <end position="282"/>
    </location>
</feature>
<dbReference type="PROSITE" id="PS50137">
    <property type="entry name" value="DS_RBD"/>
    <property type="match status" value="3"/>
</dbReference>
<gene>
    <name evidence="5" type="ORF">FRX31_027249</name>
</gene>
<keyword evidence="1" id="KW-0677">Repeat</keyword>
<accession>A0A7J6VG21</accession>
<keyword evidence="2 3" id="KW-0694">RNA-binding</keyword>
<dbReference type="SMART" id="SM00358">
    <property type="entry name" value="DSRM"/>
    <property type="match status" value="3"/>
</dbReference>
<evidence type="ECO:0000313" key="5">
    <source>
        <dbReference type="EMBL" id="KAF5183165.1"/>
    </source>
</evidence>
<evidence type="ECO:0000256" key="2">
    <source>
        <dbReference type="ARBA" id="ARBA00022884"/>
    </source>
</evidence>
<dbReference type="PANTHER" id="PTHR46031">
    <property type="match status" value="1"/>
</dbReference>
<dbReference type="EMBL" id="JABWDY010033840">
    <property type="protein sequence ID" value="KAF5183165.1"/>
    <property type="molecule type" value="Genomic_DNA"/>
</dbReference>
<feature type="domain" description="DRBM" evidence="4">
    <location>
        <begin position="135"/>
        <end position="204"/>
    </location>
</feature>
<name>A0A7J6VG21_THATH</name>
<keyword evidence="6" id="KW-1185">Reference proteome</keyword>
<evidence type="ECO:0000256" key="3">
    <source>
        <dbReference type="PROSITE-ProRule" id="PRU00266"/>
    </source>
</evidence>
<reference evidence="5 6" key="1">
    <citation type="submission" date="2020-06" db="EMBL/GenBank/DDBJ databases">
        <title>Transcriptomic and genomic resources for Thalictrum thalictroides and T. hernandezii: Facilitating candidate gene discovery in an emerging model plant lineage.</title>
        <authorList>
            <person name="Arias T."/>
            <person name="Riano-Pachon D.M."/>
            <person name="Di Stilio V.S."/>
        </authorList>
    </citation>
    <scope>NUCLEOTIDE SEQUENCE [LARGE SCALE GENOMIC DNA]</scope>
    <source>
        <strain evidence="6">cv. WT478/WT964</strain>
        <tissue evidence="5">Leaves</tissue>
    </source>
</reference>
<evidence type="ECO:0000313" key="6">
    <source>
        <dbReference type="Proteomes" id="UP000554482"/>
    </source>
</evidence>
<dbReference type="Proteomes" id="UP000554482">
    <property type="component" value="Unassembled WGS sequence"/>
</dbReference>
<dbReference type="AlphaFoldDB" id="A0A7J6VG21"/>
<feature type="domain" description="DRBM" evidence="4">
    <location>
        <begin position="1"/>
        <end position="70"/>
    </location>
</feature>
<dbReference type="Gene3D" id="3.30.160.20">
    <property type="match status" value="3"/>
</dbReference>
<dbReference type="GO" id="GO:0003723">
    <property type="term" value="F:RNA binding"/>
    <property type="evidence" value="ECO:0007669"/>
    <property type="project" value="UniProtKB-UniRule"/>
</dbReference>
<proteinExistence type="predicted"/>
<dbReference type="InterPro" id="IPR014720">
    <property type="entry name" value="dsRBD_dom"/>
</dbReference>
<sequence>MYKSKLQEVCQERLWTNPNYTYSKDGSDHKPQFKASVIINGISFHSPHFCKSSKEAQNEAARIAFHHFITSSTITANSFPVSDVLSSRDSSSARNYSSGKGALLPDNEEISNNTLIHGNASVVKDDQDFRDVHRMYKSQLQNYAQKTSLSAPVYSCVREGSHHDLRFKAMVAVGGQTFESPEFFRTLKEAEHAAAKAAFSSLSKDGILEDDCGLYKNLLQELTGREGFSIPIYTTSKTYASSVPLFTSSVGVEGDVFHGVAAKTKKQAEINAAKVAFLSLKERQLSRITATLSQDIDFQKALDSIYSSTLSTITQQKLNLEAEGDNKVADASEVIANRVEVRADHYLNPENGSKLGNRGSSSSDISCEREPVQAPWVLSSQDGSSSPTTVLECSDCEVTRQNTDQPAAAYTLLCNRVRVYPCKPNLKFPKGVTVLPVCDDKWIAVSLEYPN</sequence>